<accession>A0A448WLM4</accession>
<keyword evidence="3" id="KW-1185">Reference proteome</keyword>
<feature type="region of interest" description="Disordered" evidence="1">
    <location>
        <begin position="76"/>
        <end position="102"/>
    </location>
</feature>
<evidence type="ECO:0000256" key="1">
    <source>
        <dbReference type="SAM" id="MobiDB-lite"/>
    </source>
</evidence>
<evidence type="ECO:0000313" key="2">
    <source>
        <dbReference type="EMBL" id="VEL14841.1"/>
    </source>
</evidence>
<comment type="caution">
    <text evidence="2">The sequence shown here is derived from an EMBL/GenBank/DDBJ whole genome shotgun (WGS) entry which is preliminary data.</text>
</comment>
<dbReference type="EMBL" id="CAAALY010022515">
    <property type="protein sequence ID" value="VEL14841.1"/>
    <property type="molecule type" value="Genomic_DNA"/>
</dbReference>
<dbReference type="Proteomes" id="UP000784294">
    <property type="component" value="Unassembled WGS sequence"/>
</dbReference>
<sequence length="204" mass="21163">MAEACNALFLVSSQFPGLAAGSSAPKPSGQGSPGTMTSSGLVLSQSPVSSSLPHAVGLPDLASALMLHLSPGSTKIVPSSQPPLQTSGPGHPGLVSGAVPPPHSLAGAQSSASAAMLWSTLRASFTFSSSVASAAGLGGLGSRSWQTILTRQLLLDWDMWATVPPVVGLEHSRRLLSAVRHNRRFFRSLIRVGRVFTVVELNYW</sequence>
<evidence type="ECO:0000313" key="3">
    <source>
        <dbReference type="Proteomes" id="UP000784294"/>
    </source>
</evidence>
<proteinExistence type="predicted"/>
<gene>
    <name evidence="2" type="ORF">PXEA_LOCUS8281</name>
</gene>
<protein>
    <submittedName>
        <fullName evidence="2">Uncharacterized protein</fullName>
    </submittedName>
</protein>
<feature type="region of interest" description="Disordered" evidence="1">
    <location>
        <begin position="20"/>
        <end position="43"/>
    </location>
</feature>
<name>A0A448WLM4_9PLAT</name>
<reference evidence="2" key="1">
    <citation type="submission" date="2018-11" db="EMBL/GenBank/DDBJ databases">
        <authorList>
            <consortium name="Pathogen Informatics"/>
        </authorList>
    </citation>
    <scope>NUCLEOTIDE SEQUENCE</scope>
</reference>
<dbReference type="AlphaFoldDB" id="A0A448WLM4"/>
<organism evidence="2 3">
    <name type="scientific">Protopolystoma xenopodis</name>
    <dbReference type="NCBI Taxonomy" id="117903"/>
    <lineage>
        <taxon>Eukaryota</taxon>
        <taxon>Metazoa</taxon>
        <taxon>Spiralia</taxon>
        <taxon>Lophotrochozoa</taxon>
        <taxon>Platyhelminthes</taxon>
        <taxon>Monogenea</taxon>
        <taxon>Polyopisthocotylea</taxon>
        <taxon>Polystomatidea</taxon>
        <taxon>Polystomatidae</taxon>
        <taxon>Protopolystoma</taxon>
    </lineage>
</organism>
<feature type="compositionally biased region" description="Polar residues" evidence="1">
    <location>
        <begin position="76"/>
        <end position="88"/>
    </location>
</feature>